<dbReference type="EMBL" id="JAERUA010000019">
    <property type="protein sequence ID" value="KAI1887082.1"/>
    <property type="molecule type" value="Genomic_DNA"/>
</dbReference>
<keyword evidence="2" id="KW-0597">Phosphoprotein</keyword>
<feature type="region of interest" description="Disordered" evidence="3">
    <location>
        <begin position="24"/>
        <end position="46"/>
    </location>
</feature>
<evidence type="ECO:0000313" key="5">
    <source>
        <dbReference type="Proteomes" id="UP000829720"/>
    </source>
</evidence>
<sequence length="384" mass="42445">MRKLPQSVLRLLSLHRAIYRAKGRVQESAVEAPPEPRTSWDLERSSSSQGIWDLPASIRINPKPSFFLHPGPPPYAKKEPSITPVAMPLSGTPAPYNRKKSTKIITDLSHITQDVEPDESDPEASSEFDLGTKIKAPKDVMLEELSLLKNKGSKMFKMRQKRVERFIYENNPDLLSESMENLHNLAPSLGGQVTDGNDKANGSGAGHGLASESGTQGKDGEAEGAGEQGEAGGQDGADGMDSALEKKEELEREKEKEKKRKEYVRTYISPWERAMKGDEELTATMKMQMPGPHVYQAPPSLKSFNRTALPYGGFEKASQLMTFQMPDIEVPSDEPETAVVYHLDISSRPSFNRTPIGWVCTGEPSDVIMEQMDAIPFDGETDDL</sequence>
<name>A0A8T3CU25_9TELE</name>
<keyword evidence="5" id="KW-1185">Reference proteome</keyword>
<dbReference type="InterPro" id="IPR008438">
    <property type="entry name" value="MYOZ"/>
</dbReference>
<comment type="caution">
    <text evidence="4">The sequence shown here is derived from an EMBL/GenBank/DDBJ whole genome shotgun (WGS) entry which is preliminary data.</text>
</comment>
<feature type="compositionally biased region" description="Gly residues" evidence="3">
    <location>
        <begin position="226"/>
        <end position="236"/>
    </location>
</feature>
<organism evidence="4 5">
    <name type="scientific">Albula goreensis</name>
    <dbReference type="NCBI Taxonomy" id="1534307"/>
    <lineage>
        <taxon>Eukaryota</taxon>
        <taxon>Metazoa</taxon>
        <taxon>Chordata</taxon>
        <taxon>Craniata</taxon>
        <taxon>Vertebrata</taxon>
        <taxon>Euteleostomi</taxon>
        <taxon>Actinopterygii</taxon>
        <taxon>Neopterygii</taxon>
        <taxon>Teleostei</taxon>
        <taxon>Albuliformes</taxon>
        <taxon>Albulidae</taxon>
        <taxon>Albula</taxon>
    </lineage>
</organism>
<feature type="region of interest" description="Disordered" evidence="3">
    <location>
        <begin position="186"/>
        <end position="240"/>
    </location>
</feature>
<dbReference type="OrthoDB" id="9901707at2759"/>
<protein>
    <recommendedName>
        <fullName evidence="6">Myozenin-1-like</fullName>
    </recommendedName>
</protein>
<comment type="similarity">
    <text evidence="1">Belongs to the myozenin family.</text>
</comment>
<dbReference type="Pfam" id="PF05556">
    <property type="entry name" value="Calsarcin"/>
    <property type="match status" value="1"/>
</dbReference>
<evidence type="ECO:0008006" key="6">
    <source>
        <dbReference type="Google" id="ProtNLM"/>
    </source>
</evidence>
<gene>
    <name evidence="4" type="ORF">AGOR_G00202460</name>
</gene>
<dbReference type="GO" id="GO:0003779">
    <property type="term" value="F:actin binding"/>
    <property type="evidence" value="ECO:0007669"/>
    <property type="project" value="TreeGrafter"/>
</dbReference>
<evidence type="ECO:0000256" key="1">
    <source>
        <dbReference type="ARBA" id="ARBA00009126"/>
    </source>
</evidence>
<evidence type="ECO:0000256" key="2">
    <source>
        <dbReference type="ARBA" id="ARBA00022553"/>
    </source>
</evidence>
<evidence type="ECO:0000256" key="3">
    <source>
        <dbReference type="SAM" id="MobiDB-lite"/>
    </source>
</evidence>
<accession>A0A8T3CU25</accession>
<dbReference type="PANTHER" id="PTHR15941:SF11">
    <property type="entry name" value="MYOZENIN-1"/>
    <property type="match status" value="1"/>
</dbReference>
<dbReference type="GO" id="GO:0030018">
    <property type="term" value="C:Z disc"/>
    <property type="evidence" value="ECO:0007669"/>
    <property type="project" value="InterPro"/>
</dbReference>
<dbReference type="GO" id="GO:0051373">
    <property type="term" value="F:FATZ binding"/>
    <property type="evidence" value="ECO:0007669"/>
    <property type="project" value="TreeGrafter"/>
</dbReference>
<dbReference type="Proteomes" id="UP000829720">
    <property type="component" value="Unassembled WGS sequence"/>
</dbReference>
<dbReference type="PANTHER" id="PTHR15941">
    <property type="entry name" value="MYOZENIN"/>
    <property type="match status" value="1"/>
</dbReference>
<reference evidence="4" key="1">
    <citation type="submission" date="2021-01" db="EMBL/GenBank/DDBJ databases">
        <authorList>
            <person name="Zahm M."/>
            <person name="Roques C."/>
            <person name="Cabau C."/>
            <person name="Klopp C."/>
            <person name="Donnadieu C."/>
            <person name="Jouanno E."/>
            <person name="Lampietro C."/>
            <person name="Louis A."/>
            <person name="Herpin A."/>
            <person name="Echchiki A."/>
            <person name="Berthelot C."/>
            <person name="Parey E."/>
            <person name="Roest-Crollius H."/>
            <person name="Braasch I."/>
            <person name="Postlethwait J."/>
            <person name="Bobe J."/>
            <person name="Montfort J."/>
            <person name="Bouchez O."/>
            <person name="Begum T."/>
            <person name="Mejri S."/>
            <person name="Adams A."/>
            <person name="Chen W.-J."/>
            <person name="Guiguen Y."/>
        </authorList>
    </citation>
    <scope>NUCLEOTIDE SEQUENCE</scope>
    <source>
        <tissue evidence="4">Blood</tissue>
    </source>
</reference>
<proteinExistence type="inferred from homology"/>
<dbReference type="AlphaFoldDB" id="A0A8T3CU25"/>
<evidence type="ECO:0000313" key="4">
    <source>
        <dbReference type="EMBL" id="KAI1887082.1"/>
    </source>
</evidence>
<dbReference type="GO" id="GO:0015629">
    <property type="term" value="C:actin cytoskeleton"/>
    <property type="evidence" value="ECO:0007669"/>
    <property type="project" value="TreeGrafter"/>
</dbReference>
<dbReference type="GO" id="GO:0031433">
    <property type="term" value="F:telethonin binding"/>
    <property type="evidence" value="ECO:0007669"/>
    <property type="project" value="TreeGrafter"/>
</dbReference>